<evidence type="ECO:0000313" key="2">
    <source>
        <dbReference type="EMBL" id="ODR53012.1"/>
    </source>
</evidence>
<dbReference type="OrthoDB" id="1826275at2"/>
<dbReference type="EMBL" id="MEHA01000005">
    <property type="protein sequence ID" value="ODR53012.1"/>
    <property type="molecule type" value="Genomic_DNA"/>
</dbReference>
<dbReference type="Proteomes" id="UP000094869">
    <property type="component" value="Unassembled WGS sequence"/>
</dbReference>
<dbReference type="RefSeq" id="WP_009254731.1">
    <property type="nucleotide sequence ID" value="NZ_BAABXS010000002.1"/>
</dbReference>
<reference evidence="1 6" key="1">
    <citation type="submission" date="2016-07" db="EMBL/GenBank/DDBJ databases">
        <title>Characterization of isolates of Eisenbergiella tayi derived from blood cultures, using whole genome sequencing.</title>
        <authorList>
            <person name="Burdz T."/>
            <person name="Wiebe D."/>
            <person name="Huynh C."/>
            <person name="Bernard K."/>
        </authorList>
    </citation>
    <scope>NUCLEOTIDE SEQUENCE [LARGE SCALE GENOMIC DNA]</scope>
    <source>
        <strain evidence="1 6">NML 120489</strain>
    </source>
</reference>
<evidence type="ECO:0000313" key="6">
    <source>
        <dbReference type="Proteomes" id="UP000095003"/>
    </source>
</evidence>
<dbReference type="Proteomes" id="UP000095003">
    <property type="component" value="Unassembled WGS sequence"/>
</dbReference>
<evidence type="ECO:0000313" key="5">
    <source>
        <dbReference type="Proteomes" id="UP000094869"/>
    </source>
</evidence>
<comment type="caution">
    <text evidence="1">The sequence shown here is derived from an EMBL/GenBank/DDBJ whole genome shotgun (WGS) entry which is preliminary data.</text>
</comment>
<reference evidence="3 5" key="2">
    <citation type="submission" date="2016-08" db="EMBL/GenBank/DDBJ databases">
        <title>Characterization of Isolates of Eisenbergiella tayi Derived from Blood Cultures, Using Whole Genome Sequencing.</title>
        <authorList>
            <person name="Bernier A.-M."/>
            <person name="Burdz T."/>
            <person name="Wiebe D."/>
            <person name="Bernard K."/>
        </authorList>
    </citation>
    <scope>NUCLEOTIDE SEQUENCE [LARGE SCALE GENOMIC DNA]</scope>
    <source>
        <strain evidence="3 5">NML120146</strain>
    </source>
</reference>
<proteinExistence type="predicted"/>
<dbReference type="AlphaFoldDB" id="A0A1E3AKG2"/>
<name>A0A1E3AKG2_9FIRM</name>
<evidence type="ECO:0000313" key="3">
    <source>
        <dbReference type="EMBL" id="ODR55473.1"/>
    </source>
</evidence>
<dbReference type="Proteomes" id="UP000094271">
    <property type="component" value="Unassembled WGS sequence"/>
</dbReference>
<evidence type="ECO:0000313" key="4">
    <source>
        <dbReference type="Proteomes" id="UP000094271"/>
    </source>
</evidence>
<accession>A0A1E3AKG2</accession>
<keyword evidence="5" id="KW-1185">Reference proteome</keyword>
<sequence>MKIMEFINAHREDEDYCECLIHPDGEVDEPLPSHIGRLIEIAGEDSATLNGQMEKNMEPLFWMVEYTGCMSVWQTRVVAPTQPTQVQEDVLEMLYDAAFLSPKYLYEKPDAAYAESVGKARKAIEEKRRQKEE</sequence>
<dbReference type="EMBL" id="MCGI01000005">
    <property type="protein sequence ID" value="ODM09248.1"/>
    <property type="molecule type" value="Genomic_DNA"/>
</dbReference>
<gene>
    <name evidence="1" type="ORF">BEH84_04998</name>
    <name evidence="2" type="ORF">BEI59_09105</name>
    <name evidence="3" type="ORF">BEI63_14645</name>
</gene>
<organism evidence="1 6">
    <name type="scientific">Eisenbergiella tayi</name>
    <dbReference type="NCBI Taxonomy" id="1432052"/>
    <lineage>
        <taxon>Bacteria</taxon>
        <taxon>Bacillati</taxon>
        <taxon>Bacillota</taxon>
        <taxon>Clostridia</taxon>
        <taxon>Lachnospirales</taxon>
        <taxon>Lachnospiraceae</taxon>
        <taxon>Eisenbergiella</taxon>
    </lineage>
</organism>
<protein>
    <submittedName>
        <fullName evidence="1">Uncharacterized protein</fullName>
    </submittedName>
</protein>
<evidence type="ECO:0000313" key="1">
    <source>
        <dbReference type="EMBL" id="ODM09248.1"/>
    </source>
</evidence>
<dbReference type="GeneID" id="29727336"/>
<dbReference type="PATRIC" id="fig|1432052.3.peg.5535"/>
<reference evidence="2 4" key="3">
    <citation type="submission" date="2016-08" db="EMBL/GenBank/DDBJ databases">
        <authorList>
            <person name="Seilhamer J.J."/>
        </authorList>
    </citation>
    <scope>NUCLEOTIDE SEQUENCE [LARGE SCALE GENOMIC DNA]</scope>
    <source>
        <strain evidence="2 4">NML150140-1</strain>
    </source>
</reference>
<dbReference type="EMBL" id="MEHD01000024">
    <property type="protein sequence ID" value="ODR55473.1"/>
    <property type="molecule type" value="Genomic_DNA"/>
</dbReference>